<feature type="region of interest" description="Disordered" evidence="1">
    <location>
        <begin position="102"/>
        <end position="141"/>
    </location>
</feature>
<accession>B9RPX0</accession>
<evidence type="ECO:0000313" key="2">
    <source>
        <dbReference type="EMBL" id="EEF46628.1"/>
    </source>
</evidence>
<reference evidence="3" key="1">
    <citation type="journal article" date="2010" name="Nat. Biotechnol.">
        <title>Draft genome sequence of the oilseed species Ricinus communis.</title>
        <authorList>
            <person name="Chan A.P."/>
            <person name="Crabtree J."/>
            <person name="Zhao Q."/>
            <person name="Lorenzi H."/>
            <person name="Orvis J."/>
            <person name="Puiu D."/>
            <person name="Melake-Berhan A."/>
            <person name="Jones K.M."/>
            <person name="Redman J."/>
            <person name="Chen G."/>
            <person name="Cahoon E.B."/>
            <person name="Gedil M."/>
            <person name="Stanke M."/>
            <person name="Haas B.J."/>
            <person name="Wortman J.R."/>
            <person name="Fraser-Liggett C.M."/>
            <person name="Ravel J."/>
            <person name="Rabinowicz P.D."/>
        </authorList>
    </citation>
    <scope>NUCLEOTIDE SEQUENCE [LARGE SCALE GENOMIC DNA]</scope>
    <source>
        <strain evidence="3">cv. Hale</strain>
    </source>
</reference>
<dbReference type="InParanoid" id="B9RPX0"/>
<feature type="region of interest" description="Disordered" evidence="1">
    <location>
        <begin position="1"/>
        <end position="70"/>
    </location>
</feature>
<protein>
    <submittedName>
        <fullName evidence="2">Uncharacterized protein</fullName>
    </submittedName>
</protein>
<evidence type="ECO:0000256" key="1">
    <source>
        <dbReference type="SAM" id="MobiDB-lite"/>
    </source>
</evidence>
<dbReference type="EMBL" id="EQ973797">
    <property type="protein sequence ID" value="EEF46628.1"/>
    <property type="molecule type" value="Genomic_DNA"/>
</dbReference>
<feature type="compositionally biased region" description="Basic and acidic residues" evidence="1">
    <location>
        <begin position="37"/>
        <end position="70"/>
    </location>
</feature>
<feature type="compositionally biased region" description="Polar residues" evidence="1">
    <location>
        <begin position="129"/>
        <end position="141"/>
    </location>
</feature>
<sequence length="141" mass="16314">MLKKVKEESVRPLSDVQEESAEKTKSRTSSTDETSNEEVKLDDAERSPDFIEKEREETERKSKPEADTHAVDLMLSNQQYCMELDPKSTIYVLLRDIPRKQKENLRKKIKLEMVKPRQDEEEQKGAKSTKVSKTTGQSKKA</sequence>
<organism evidence="2 3">
    <name type="scientific">Ricinus communis</name>
    <name type="common">Castor bean</name>
    <dbReference type="NCBI Taxonomy" id="3988"/>
    <lineage>
        <taxon>Eukaryota</taxon>
        <taxon>Viridiplantae</taxon>
        <taxon>Streptophyta</taxon>
        <taxon>Embryophyta</taxon>
        <taxon>Tracheophyta</taxon>
        <taxon>Spermatophyta</taxon>
        <taxon>Magnoliopsida</taxon>
        <taxon>eudicotyledons</taxon>
        <taxon>Gunneridae</taxon>
        <taxon>Pentapetalae</taxon>
        <taxon>rosids</taxon>
        <taxon>fabids</taxon>
        <taxon>Malpighiales</taxon>
        <taxon>Euphorbiaceae</taxon>
        <taxon>Acalyphoideae</taxon>
        <taxon>Acalypheae</taxon>
        <taxon>Ricinus</taxon>
    </lineage>
</organism>
<feature type="compositionally biased region" description="Basic and acidic residues" evidence="1">
    <location>
        <begin position="1"/>
        <end position="10"/>
    </location>
</feature>
<keyword evidence="3" id="KW-1185">Reference proteome</keyword>
<feature type="compositionally biased region" description="Basic and acidic residues" evidence="1">
    <location>
        <begin position="102"/>
        <end position="118"/>
    </location>
</feature>
<proteinExistence type="predicted"/>
<gene>
    <name evidence="2" type="ORF">RCOM_1543220</name>
</gene>
<name>B9RPX0_RICCO</name>
<dbReference type="Proteomes" id="UP000008311">
    <property type="component" value="Unassembled WGS sequence"/>
</dbReference>
<dbReference type="AlphaFoldDB" id="B9RPX0"/>
<evidence type="ECO:0000313" key="3">
    <source>
        <dbReference type="Proteomes" id="UP000008311"/>
    </source>
</evidence>